<dbReference type="PANTHER" id="PTHR42673">
    <property type="entry name" value="MALEYLACETOACETATE ISOMERASE"/>
    <property type="match status" value="1"/>
</dbReference>
<dbReference type="PANTHER" id="PTHR42673:SF21">
    <property type="entry name" value="GLUTATHIONE S-TRANSFERASE YFCF"/>
    <property type="match status" value="1"/>
</dbReference>
<proteinExistence type="inferred from homology"/>
<organism evidence="4 5">
    <name type="scientific">Halomonas caseinilytica</name>
    <dbReference type="NCBI Taxonomy" id="438744"/>
    <lineage>
        <taxon>Bacteria</taxon>
        <taxon>Pseudomonadati</taxon>
        <taxon>Pseudomonadota</taxon>
        <taxon>Gammaproteobacteria</taxon>
        <taxon>Oceanospirillales</taxon>
        <taxon>Halomonadaceae</taxon>
        <taxon>Halomonas</taxon>
    </lineage>
</organism>
<keyword evidence="4" id="KW-0670">Pyruvate</keyword>
<evidence type="ECO:0000256" key="1">
    <source>
        <dbReference type="ARBA" id="ARBA00010007"/>
    </source>
</evidence>
<dbReference type="CDD" id="cd03191">
    <property type="entry name" value="GST_C_Zeta"/>
    <property type="match status" value="1"/>
</dbReference>
<feature type="domain" description="GST N-terminal" evidence="2">
    <location>
        <begin position="1"/>
        <end position="82"/>
    </location>
</feature>
<dbReference type="GO" id="GO:0004364">
    <property type="term" value="F:glutathione transferase activity"/>
    <property type="evidence" value="ECO:0007669"/>
    <property type="project" value="TreeGrafter"/>
</dbReference>
<accession>A0A1M6W7X0</accession>
<dbReference type="EMBL" id="FRAL01000006">
    <property type="protein sequence ID" value="SHK89874.1"/>
    <property type="molecule type" value="Genomic_DNA"/>
</dbReference>
<protein>
    <submittedName>
        <fullName evidence="4">Maleylacetoacetate isomerase/maleylpyruvate isomerase</fullName>
    </submittedName>
</protein>
<dbReference type="PROSITE" id="PS50405">
    <property type="entry name" value="GST_CTER"/>
    <property type="match status" value="1"/>
</dbReference>
<dbReference type="CDD" id="cd03042">
    <property type="entry name" value="GST_N_Zeta"/>
    <property type="match status" value="1"/>
</dbReference>
<dbReference type="InterPro" id="IPR010987">
    <property type="entry name" value="Glutathione-S-Trfase_C-like"/>
</dbReference>
<dbReference type="InterPro" id="IPR036249">
    <property type="entry name" value="Thioredoxin-like_sf"/>
</dbReference>
<dbReference type="SUPFAM" id="SSF47616">
    <property type="entry name" value="GST C-terminal domain-like"/>
    <property type="match status" value="1"/>
</dbReference>
<keyword evidence="5" id="KW-1185">Reference proteome</keyword>
<keyword evidence="4" id="KW-0413">Isomerase</keyword>
<dbReference type="Gene3D" id="3.40.30.10">
    <property type="entry name" value="Glutaredoxin"/>
    <property type="match status" value="1"/>
</dbReference>
<evidence type="ECO:0000259" key="2">
    <source>
        <dbReference type="PROSITE" id="PS50404"/>
    </source>
</evidence>
<dbReference type="Proteomes" id="UP000184248">
    <property type="component" value="Unassembled WGS sequence"/>
</dbReference>
<reference evidence="5" key="1">
    <citation type="submission" date="2016-11" db="EMBL/GenBank/DDBJ databases">
        <authorList>
            <person name="Varghese N."/>
            <person name="Submissions S."/>
        </authorList>
    </citation>
    <scope>NUCLEOTIDE SEQUENCE [LARGE SCALE GENOMIC DNA]</scope>
    <source>
        <strain evidence="5">ALO Sharm</strain>
    </source>
</reference>
<dbReference type="InterPro" id="IPR004045">
    <property type="entry name" value="Glutathione_S-Trfase_N"/>
</dbReference>
<dbReference type="SFLD" id="SFLDS00019">
    <property type="entry name" value="Glutathione_Transferase_(cytos"/>
    <property type="match status" value="1"/>
</dbReference>
<dbReference type="PROSITE" id="PS50404">
    <property type="entry name" value="GST_NTER"/>
    <property type="match status" value="1"/>
</dbReference>
<dbReference type="GO" id="GO:0016034">
    <property type="term" value="F:maleylacetoacetate isomerase activity"/>
    <property type="evidence" value="ECO:0007669"/>
    <property type="project" value="TreeGrafter"/>
</dbReference>
<dbReference type="InterPro" id="IPR034333">
    <property type="entry name" value="GST_Zeta_N"/>
</dbReference>
<dbReference type="InterPro" id="IPR034330">
    <property type="entry name" value="GST_Zeta_C"/>
</dbReference>
<dbReference type="InterPro" id="IPR040079">
    <property type="entry name" value="Glutathione_S-Trfase"/>
</dbReference>
<dbReference type="InterPro" id="IPR005955">
    <property type="entry name" value="GST_Zeta"/>
</dbReference>
<comment type="similarity">
    <text evidence="1">Belongs to the GST superfamily. Zeta family.</text>
</comment>
<gene>
    <name evidence="4" type="ORF">SAMN05192556_10675</name>
</gene>
<dbReference type="OrthoDB" id="509852at2"/>
<dbReference type="GO" id="GO:0006559">
    <property type="term" value="P:L-phenylalanine catabolic process"/>
    <property type="evidence" value="ECO:0007669"/>
    <property type="project" value="TreeGrafter"/>
</dbReference>
<name>A0A1M6W7X0_9GAMM</name>
<dbReference type="FunFam" id="1.20.1050.10:FF:000017">
    <property type="entry name" value="Maleylacetoacetate isomerase"/>
    <property type="match status" value="1"/>
</dbReference>
<dbReference type="GO" id="GO:0006749">
    <property type="term" value="P:glutathione metabolic process"/>
    <property type="evidence" value="ECO:0007669"/>
    <property type="project" value="TreeGrafter"/>
</dbReference>
<dbReference type="Pfam" id="PF13410">
    <property type="entry name" value="GST_C_2"/>
    <property type="match status" value="1"/>
</dbReference>
<dbReference type="RefSeq" id="WP_064699866.1">
    <property type="nucleotide sequence ID" value="NZ_BDEO01000008.1"/>
</dbReference>
<feature type="domain" description="GST C-terminal" evidence="3">
    <location>
        <begin position="87"/>
        <end position="214"/>
    </location>
</feature>
<dbReference type="GO" id="GO:0005737">
    <property type="term" value="C:cytoplasm"/>
    <property type="evidence" value="ECO:0007669"/>
    <property type="project" value="InterPro"/>
</dbReference>
<dbReference type="NCBIfam" id="TIGR01262">
    <property type="entry name" value="maiA"/>
    <property type="match status" value="1"/>
</dbReference>
<dbReference type="InterPro" id="IPR036282">
    <property type="entry name" value="Glutathione-S-Trfase_C_sf"/>
</dbReference>
<evidence type="ECO:0000313" key="4">
    <source>
        <dbReference type="EMBL" id="SHK89874.1"/>
    </source>
</evidence>
<evidence type="ECO:0000313" key="5">
    <source>
        <dbReference type="Proteomes" id="UP000184248"/>
    </source>
</evidence>
<dbReference type="SFLD" id="SFLDG00358">
    <property type="entry name" value="Main_(cytGST)"/>
    <property type="match status" value="1"/>
</dbReference>
<dbReference type="AlphaFoldDB" id="A0A1M6W7X0"/>
<dbReference type="Gene3D" id="1.20.1050.10">
    <property type="match status" value="1"/>
</dbReference>
<sequence>MTTLYGYFRSSAAYRVRIALNLKNLTYDQAPINLVKGEQRDDAFLTHNPQGLVPMLMTDNGIRLTQSLAICEYLDERYPEPALLPIELEARARVRALSQAVACEIHPLNNLRVLKYLVNELEVDDDAKFAWYRHWIHQGFAALETMLSREAGSGDFCHGDAPTLADVCLVPQVFNAERFECDLSAYPRIRRITENARALDAFRLAAPGEQPDAN</sequence>
<dbReference type="SUPFAM" id="SSF52833">
    <property type="entry name" value="Thioredoxin-like"/>
    <property type="match status" value="1"/>
</dbReference>
<dbReference type="Pfam" id="PF13417">
    <property type="entry name" value="GST_N_3"/>
    <property type="match status" value="1"/>
</dbReference>
<evidence type="ECO:0000259" key="3">
    <source>
        <dbReference type="PROSITE" id="PS50405"/>
    </source>
</evidence>